<comment type="subcellular location">
    <subcellularLocation>
        <location evidence="7">Mitochondrion</location>
    </subcellularLocation>
    <subcellularLocation>
        <location evidence="7">Nucleus</location>
    </subcellularLocation>
</comment>
<dbReference type="SMART" id="SM00906">
    <property type="entry name" value="Fungal_trans"/>
    <property type="match status" value="1"/>
</dbReference>
<dbReference type="EC" id="3.2.2.27" evidence="7"/>
<dbReference type="InterPro" id="IPR036895">
    <property type="entry name" value="Uracil-DNA_glycosylase-like_sf"/>
</dbReference>
<dbReference type="FunFam" id="3.40.470.10:FF:000007">
    <property type="entry name" value="Uracil-DNA glycosylase"/>
    <property type="match status" value="1"/>
</dbReference>
<dbReference type="GO" id="GO:0006351">
    <property type="term" value="P:DNA-templated transcription"/>
    <property type="evidence" value="ECO:0007669"/>
    <property type="project" value="InterPro"/>
</dbReference>
<evidence type="ECO:0000256" key="5">
    <source>
        <dbReference type="ARBA" id="ARBA00023204"/>
    </source>
</evidence>
<sequence length="1093" mass="118843">MVSPALKRNADHLSGPAADSKKPKGGSITAFFGVPKPKALSTQTTSSGTNGTAPAPRSTSFNKEKWVAGLTPEQKELLQLEIDTLDESWLAHLKDEVVTPEFLNLKRFLKKEKEGKVKVFPPEEDVYSWSRHTPLHTVKVVIIGQDPYHNDNQAHGLCFSVRPPTRAPPSLVNIYKGIKKNYPDFVPPPNNGGLLTPWAERGVLMINTCLTVRAHQANSHSGKGWEKFTQKAIDLVARVRGNGVVFLAWGKPAGTRVAKINKAKHCVLQSVHPSPLSAHHGFFDNGHFKKCNDWLAERYGQDGIIDWSLVPSKKEIVSPAADKENSAALANVSSSLVEKEDETVKGNAVKSGPVEDEFDDDDALEALVAAEKEEETKKAFSAKTNSSTNRTDKPAPASLQHGPKAKLNHLPNGAHLARRYAAVAESDSGLESVSGLSAPESSEVEEHKPPRKIRGVDATQSTSSHSHGLSFSDRPRSRLRGPSRTQTASTGPSLPALSNTERFVGDLNPEAVIRERLDEPIGNPLRDRIGLWISSPDNADDSQAKRPAANTDALSTIPSEAGALDDQTAATVLHQRYTSAVQACSRLPTTTREPLTALYFSKVNQIIPLVDQTTFPSHSHHNQKQDQHQLSTPSPFLERAICLVAAKDPTARAHLRLTENTNLVSPRQFCTEIYKGLAAAMDAGLEPDRYTRIRVLALMSLHCEGYEGAEAASLHLCEAIHQAQTVGLHLDRPGRECGDTLSELFWCLWTLDKMHASLGGRPVILADRDIGIEKPGLQVQLGSRAAFKVWFAVSELLATVISFYRPSAGVTSGWEEGFPAFEDIVGEAGQGDLDFVTLGFLELYYHCVAILSCRYKLAETLDNTKLSSIRQGLAAIRIHSIVASECAGNLPPLPIVSYALSLSMGVSYRQLRSSKLITHFDRAKASLETSCALLEDLSAEWYSAEAMARLGRKALQQIDSERSRRPTPAPEPEPEPEAVHGQTIRGIAVDGSLDTINHDHHSSMIARTTGTEPSHGAIAVDTALAPGTTTGDREAGIESPPLVPGTNTMTELDSTMHGFADIDTLFGEFLDLSLPTNFWDPIFAEGESMTDSI</sequence>
<dbReference type="SMART" id="SM00987">
    <property type="entry name" value="UreE_C"/>
    <property type="match status" value="1"/>
</dbReference>
<keyword evidence="4 7" id="KW-0496">Mitochondrion</keyword>
<name>A0AAD6CBW4_9EURO</name>
<evidence type="ECO:0000256" key="6">
    <source>
        <dbReference type="ARBA" id="ARBA00023242"/>
    </source>
</evidence>
<dbReference type="NCBIfam" id="NF003588">
    <property type="entry name" value="PRK05254.1-1"/>
    <property type="match status" value="1"/>
</dbReference>
<dbReference type="SMART" id="SM00986">
    <property type="entry name" value="UDG"/>
    <property type="match status" value="1"/>
</dbReference>
<keyword evidence="6 7" id="KW-0539">Nucleus</keyword>
<proteinExistence type="inferred from homology"/>
<dbReference type="CDD" id="cd12148">
    <property type="entry name" value="fungal_TF_MHR"/>
    <property type="match status" value="1"/>
</dbReference>
<gene>
    <name evidence="7" type="primary">UNG1</name>
    <name evidence="12" type="ORF">N7458_004086</name>
</gene>
<feature type="region of interest" description="Disordered" evidence="9">
    <location>
        <begin position="431"/>
        <end position="502"/>
    </location>
</feature>
<evidence type="ECO:0000256" key="1">
    <source>
        <dbReference type="ARBA" id="ARBA00008184"/>
    </source>
</evidence>
<keyword evidence="3 7" id="KW-0378">Hydrolase</keyword>
<evidence type="ECO:0000313" key="13">
    <source>
        <dbReference type="Proteomes" id="UP001213681"/>
    </source>
</evidence>
<dbReference type="NCBIfam" id="NF003592">
    <property type="entry name" value="PRK05254.1-5"/>
    <property type="match status" value="1"/>
</dbReference>
<keyword evidence="5 7" id="KW-0234">DNA repair</keyword>
<feature type="region of interest" description="Disordered" evidence="9">
    <location>
        <begin position="957"/>
        <end position="981"/>
    </location>
</feature>
<evidence type="ECO:0000256" key="7">
    <source>
        <dbReference type="HAMAP-Rule" id="MF_03166"/>
    </source>
</evidence>
<feature type="domain" description="Uracil-DNA glycosylase-like" evidence="11">
    <location>
        <begin position="131"/>
        <end position="295"/>
    </location>
</feature>
<comment type="similarity">
    <text evidence="1 7">Belongs to the uracil-DNA glycosylase (UDG) superfamily. UNG family.</text>
</comment>
<dbReference type="GO" id="GO:0005739">
    <property type="term" value="C:mitochondrion"/>
    <property type="evidence" value="ECO:0007669"/>
    <property type="project" value="UniProtKB-SubCell"/>
</dbReference>
<feature type="active site" description="Proton acceptor" evidence="7 8">
    <location>
        <position position="146"/>
    </location>
</feature>
<dbReference type="AlphaFoldDB" id="A0AAD6CBW4"/>
<feature type="compositionally biased region" description="Low complexity" evidence="9">
    <location>
        <begin position="461"/>
        <end position="472"/>
    </location>
</feature>
<dbReference type="InterPro" id="IPR005122">
    <property type="entry name" value="Uracil-DNA_glycosylase-like"/>
</dbReference>
<dbReference type="GO" id="GO:0005634">
    <property type="term" value="C:nucleus"/>
    <property type="evidence" value="ECO:0007669"/>
    <property type="project" value="UniProtKB-SubCell"/>
</dbReference>
<comment type="catalytic activity">
    <reaction evidence="7">
        <text>Hydrolyzes single-stranded DNA or mismatched double-stranded DNA and polynucleotides, releasing free uracil.</text>
        <dbReference type="EC" id="3.2.2.27"/>
    </reaction>
</comment>
<feature type="region of interest" description="Disordered" evidence="9">
    <location>
        <begin position="372"/>
        <end position="410"/>
    </location>
</feature>
<dbReference type="SUPFAM" id="SSF52141">
    <property type="entry name" value="Uracil-DNA glycosylase-like"/>
    <property type="match status" value="1"/>
</dbReference>
<dbReference type="NCBIfam" id="TIGR00628">
    <property type="entry name" value="ung"/>
    <property type="match status" value="1"/>
</dbReference>
<dbReference type="InterPro" id="IPR002043">
    <property type="entry name" value="UDG_fam1"/>
</dbReference>
<feature type="compositionally biased region" description="Polar residues" evidence="9">
    <location>
        <begin position="483"/>
        <end position="501"/>
    </location>
</feature>
<dbReference type="InterPro" id="IPR007219">
    <property type="entry name" value="XnlR_reg_dom"/>
</dbReference>
<dbReference type="PANTHER" id="PTHR11264">
    <property type="entry name" value="URACIL-DNA GLYCOSYLASE"/>
    <property type="match status" value="1"/>
</dbReference>
<evidence type="ECO:0000256" key="9">
    <source>
        <dbReference type="SAM" id="MobiDB-lite"/>
    </source>
</evidence>
<accession>A0AAD6CBW4</accession>
<comment type="function">
    <text evidence="7">Excises uracil residues from the DNA which can arise as a result of misincorporation of dUMP residues by DNA polymerase or due to deamination of cytosine.</text>
</comment>
<dbReference type="Pfam" id="PF04082">
    <property type="entry name" value="Fungal_trans"/>
    <property type="match status" value="1"/>
</dbReference>
<evidence type="ECO:0000259" key="11">
    <source>
        <dbReference type="SMART" id="SM00986"/>
    </source>
</evidence>
<protein>
    <recommendedName>
        <fullName evidence="7">Uracil-DNA glycosylase</fullName>
        <shortName evidence="7">UDG</shortName>
        <ecNumber evidence="7">3.2.2.27</ecNumber>
    </recommendedName>
</protein>
<feature type="region of interest" description="Disordered" evidence="9">
    <location>
        <begin position="1"/>
        <end position="60"/>
    </location>
</feature>
<dbReference type="GO" id="GO:0004844">
    <property type="term" value="F:uracil DNA N-glycosylase activity"/>
    <property type="evidence" value="ECO:0007669"/>
    <property type="project" value="UniProtKB-UniRule"/>
</dbReference>
<evidence type="ECO:0000256" key="2">
    <source>
        <dbReference type="ARBA" id="ARBA00022763"/>
    </source>
</evidence>
<evidence type="ECO:0000256" key="8">
    <source>
        <dbReference type="PROSITE-ProRule" id="PRU10072"/>
    </source>
</evidence>
<dbReference type="CDD" id="cd10027">
    <property type="entry name" value="UDG-F1-like"/>
    <property type="match status" value="1"/>
</dbReference>
<comment type="caution">
    <text evidence="12">The sequence shown here is derived from an EMBL/GenBank/DDBJ whole genome shotgun (WGS) entry which is preliminary data.</text>
</comment>
<keyword evidence="13" id="KW-1185">Reference proteome</keyword>
<feature type="compositionally biased region" description="Low complexity" evidence="9">
    <location>
        <begin position="41"/>
        <end position="52"/>
    </location>
</feature>
<dbReference type="Pfam" id="PF03167">
    <property type="entry name" value="UDG"/>
    <property type="match status" value="1"/>
</dbReference>
<evidence type="ECO:0000313" key="12">
    <source>
        <dbReference type="EMBL" id="KAJ5455822.1"/>
    </source>
</evidence>
<reference evidence="12" key="2">
    <citation type="journal article" date="2023" name="IMA Fungus">
        <title>Comparative genomic study of the Penicillium genus elucidates a diverse pangenome and 15 lateral gene transfer events.</title>
        <authorList>
            <person name="Petersen C."/>
            <person name="Sorensen T."/>
            <person name="Nielsen M.R."/>
            <person name="Sondergaard T.E."/>
            <person name="Sorensen J.L."/>
            <person name="Fitzpatrick D.A."/>
            <person name="Frisvad J.C."/>
            <person name="Nielsen K.L."/>
        </authorList>
    </citation>
    <scope>NUCLEOTIDE SEQUENCE</scope>
    <source>
        <strain evidence="12">IBT 16125</strain>
    </source>
</reference>
<dbReference type="GO" id="GO:0003677">
    <property type="term" value="F:DNA binding"/>
    <property type="evidence" value="ECO:0007669"/>
    <property type="project" value="InterPro"/>
</dbReference>
<dbReference type="GO" id="GO:0008270">
    <property type="term" value="F:zinc ion binding"/>
    <property type="evidence" value="ECO:0007669"/>
    <property type="project" value="InterPro"/>
</dbReference>
<evidence type="ECO:0000256" key="3">
    <source>
        <dbReference type="ARBA" id="ARBA00022801"/>
    </source>
</evidence>
<dbReference type="Gene3D" id="3.40.470.10">
    <property type="entry name" value="Uracil-DNA glycosylase-like domain"/>
    <property type="match status" value="1"/>
</dbReference>
<evidence type="ECO:0000259" key="10">
    <source>
        <dbReference type="SMART" id="SM00906"/>
    </source>
</evidence>
<dbReference type="GO" id="GO:0097510">
    <property type="term" value="P:base-excision repair, AP site formation via deaminated base removal"/>
    <property type="evidence" value="ECO:0007669"/>
    <property type="project" value="TreeGrafter"/>
</dbReference>
<feature type="domain" description="Xylanolytic transcriptional activator regulatory" evidence="10">
    <location>
        <begin position="712"/>
        <end position="781"/>
    </location>
</feature>
<dbReference type="Proteomes" id="UP001213681">
    <property type="component" value="Unassembled WGS sequence"/>
</dbReference>
<dbReference type="EMBL" id="JAPVEA010000004">
    <property type="protein sequence ID" value="KAJ5455822.1"/>
    <property type="molecule type" value="Genomic_DNA"/>
</dbReference>
<dbReference type="PROSITE" id="PS00130">
    <property type="entry name" value="U_DNA_GLYCOSYLASE"/>
    <property type="match status" value="1"/>
</dbReference>
<dbReference type="HAMAP" id="MF_00148">
    <property type="entry name" value="UDG"/>
    <property type="match status" value="1"/>
</dbReference>
<dbReference type="PANTHER" id="PTHR11264:SF0">
    <property type="entry name" value="URACIL-DNA GLYCOSYLASE"/>
    <property type="match status" value="1"/>
</dbReference>
<keyword evidence="2 7" id="KW-0227">DNA damage</keyword>
<dbReference type="NCBIfam" id="NF003589">
    <property type="entry name" value="PRK05254.1-2"/>
    <property type="match status" value="1"/>
</dbReference>
<dbReference type="InterPro" id="IPR018085">
    <property type="entry name" value="Ura-DNA_Glyclase_AS"/>
</dbReference>
<organism evidence="12 13">
    <name type="scientific">Penicillium daleae</name>
    <dbReference type="NCBI Taxonomy" id="63821"/>
    <lineage>
        <taxon>Eukaryota</taxon>
        <taxon>Fungi</taxon>
        <taxon>Dikarya</taxon>
        <taxon>Ascomycota</taxon>
        <taxon>Pezizomycotina</taxon>
        <taxon>Eurotiomycetes</taxon>
        <taxon>Eurotiomycetidae</taxon>
        <taxon>Eurotiales</taxon>
        <taxon>Aspergillaceae</taxon>
        <taxon>Penicillium</taxon>
    </lineage>
</organism>
<reference evidence="12" key="1">
    <citation type="submission" date="2022-12" db="EMBL/GenBank/DDBJ databases">
        <authorList>
            <person name="Petersen C."/>
        </authorList>
    </citation>
    <scope>NUCLEOTIDE SEQUENCE</scope>
    <source>
        <strain evidence="12">IBT 16125</strain>
    </source>
</reference>
<evidence type="ECO:0000256" key="4">
    <source>
        <dbReference type="ARBA" id="ARBA00023128"/>
    </source>
</evidence>